<dbReference type="AlphaFoldDB" id="A0A2T7PWQ0"/>
<dbReference type="PROSITE" id="PS50181">
    <property type="entry name" value="FBOX"/>
    <property type="match status" value="1"/>
</dbReference>
<reference evidence="2 3" key="1">
    <citation type="submission" date="2018-04" db="EMBL/GenBank/DDBJ databases">
        <title>The genome of golden apple snail Pomacea canaliculata provides insight into stress tolerance and invasive adaptation.</title>
        <authorList>
            <person name="Liu C."/>
            <person name="Liu B."/>
            <person name="Ren Y."/>
            <person name="Zhang Y."/>
            <person name="Wang H."/>
            <person name="Li S."/>
            <person name="Jiang F."/>
            <person name="Yin L."/>
            <person name="Zhang G."/>
            <person name="Qian W."/>
            <person name="Fan W."/>
        </authorList>
    </citation>
    <scope>NUCLEOTIDE SEQUENCE [LARGE SCALE GENOMIC DNA]</scope>
    <source>
        <strain evidence="2">SZHN2017</strain>
        <tissue evidence="2">Muscle</tissue>
    </source>
</reference>
<evidence type="ECO:0000313" key="3">
    <source>
        <dbReference type="Proteomes" id="UP000245119"/>
    </source>
</evidence>
<evidence type="ECO:0000259" key="1">
    <source>
        <dbReference type="PROSITE" id="PS50181"/>
    </source>
</evidence>
<dbReference type="FunFam" id="1.20.1280.50:FF:000005">
    <property type="entry name" value="F-box/LRR-repeat protein 3 isoform X1"/>
    <property type="match status" value="1"/>
</dbReference>
<dbReference type="OrthoDB" id="8757000at2759"/>
<sequence length="468" mass="52990">MADVGDWAVLPSVLIVEIYSYLPQEDRLAASVVCRRWRACLFHPSLWSDVTLELNCGERLRSNFLANRCGRFVKQAVVKFNSRSITEVRECLRILHILSENKNLESFSLQPSSCHIDWPDNEFYIIDSYLNSIEKLIRTARHLCHFSMGCVEQLMIYAPGLLPTLARRHSRTLQSLHLANVKEDSESYDIMDLSPTDLAPFCNLQNLSLDFDNVTAELLLSLAKPGRSPLKKLGIHVHGVEPDHPHVDNATWQQVREACPQLEVTLTLVHSYEGVGALLSILQPCMPLVALRQYFCSRVNAAAVFFLGNHMSDEIQSLEILEGMSSTNPVYYESFAPEDPFVMLAWRCTKLKTLRLIGLEMSSSDLIAIARLRGPHLEHFDIPVSCISHSMVDSDWEGSYGSLPLVVLGEEVRHFSQQVSDSLGREWWPLSDRELPNAILNSRADAEKAYMSILLADQYPPTLVKRKK</sequence>
<dbReference type="EMBL" id="PZQS01000001">
    <property type="protein sequence ID" value="PVD37818.1"/>
    <property type="molecule type" value="Genomic_DNA"/>
</dbReference>
<dbReference type="STRING" id="400727.A0A2T7PWQ0"/>
<dbReference type="GO" id="GO:0031398">
    <property type="term" value="P:positive regulation of protein ubiquitination"/>
    <property type="evidence" value="ECO:0007669"/>
    <property type="project" value="TreeGrafter"/>
</dbReference>
<dbReference type="SUPFAM" id="SSF52047">
    <property type="entry name" value="RNI-like"/>
    <property type="match status" value="1"/>
</dbReference>
<proteinExistence type="predicted"/>
<dbReference type="SUPFAM" id="SSF81383">
    <property type="entry name" value="F-box domain"/>
    <property type="match status" value="1"/>
</dbReference>
<dbReference type="Proteomes" id="UP000245119">
    <property type="component" value="Linkage Group LG1"/>
</dbReference>
<dbReference type="OMA" id="QNAFHIQ"/>
<keyword evidence="3" id="KW-1185">Reference proteome</keyword>
<dbReference type="Gene3D" id="1.20.1280.50">
    <property type="match status" value="1"/>
</dbReference>
<accession>A0A2T7PWQ0</accession>
<dbReference type="Gene3D" id="3.80.10.10">
    <property type="entry name" value="Ribonuclease Inhibitor"/>
    <property type="match status" value="1"/>
</dbReference>
<name>A0A2T7PWQ0_POMCA</name>
<gene>
    <name evidence="2" type="ORF">C0Q70_00420</name>
</gene>
<organism evidence="2 3">
    <name type="scientific">Pomacea canaliculata</name>
    <name type="common">Golden apple snail</name>
    <dbReference type="NCBI Taxonomy" id="400727"/>
    <lineage>
        <taxon>Eukaryota</taxon>
        <taxon>Metazoa</taxon>
        <taxon>Spiralia</taxon>
        <taxon>Lophotrochozoa</taxon>
        <taxon>Mollusca</taxon>
        <taxon>Gastropoda</taxon>
        <taxon>Caenogastropoda</taxon>
        <taxon>Architaenioglossa</taxon>
        <taxon>Ampullarioidea</taxon>
        <taxon>Ampullariidae</taxon>
        <taxon>Pomacea</taxon>
    </lineage>
</organism>
<dbReference type="SMART" id="SM00256">
    <property type="entry name" value="FBOX"/>
    <property type="match status" value="1"/>
</dbReference>
<evidence type="ECO:0000313" key="2">
    <source>
        <dbReference type="EMBL" id="PVD37818.1"/>
    </source>
</evidence>
<dbReference type="InterPro" id="IPR001810">
    <property type="entry name" value="F-box_dom"/>
</dbReference>
<dbReference type="PANTHER" id="PTHR20933:SF3">
    <property type="entry name" value="F-BOX ONLY PROTEIN 33"/>
    <property type="match status" value="1"/>
</dbReference>
<dbReference type="Pfam" id="PF12937">
    <property type="entry name" value="F-box-like"/>
    <property type="match status" value="1"/>
</dbReference>
<protein>
    <recommendedName>
        <fullName evidence="1">F-box domain-containing protein</fullName>
    </recommendedName>
</protein>
<comment type="caution">
    <text evidence="2">The sequence shown here is derived from an EMBL/GenBank/DDBJ whole genome shotgun (WGS) entry which is preliminary data.</text>
</comment>
<dbReference type="InterPro" id="IPR036047">
    <property type="entry name" value="F-box-like_dom_sf"/>
</dbReference>
<feature type="domain" description="F-box" evidence="1">
    <location>
        <begin position="4"/>
        <end position="50"/>
    </location>
</feature>
<dbReference type="CDD" id="cd22104">
    <property type="entry name" value="F-box_FBXO33"/>
    <property type="match status" value="1"/>
</dbReference>
<dbReference type="InterPro" id="IPR032675">
    <property type="entry name" value="LRR_dom_sf"/>
</dbReference>
<dbReference type="PANTHER" id="PTHR20933">
    <property type="entry name" value="F-BOX ONLY PROTEIN 33"/>
    <property type="match status" value="1"/>
</dbReference>